<reference evidence="2" key="2">
    <citation type="journal article" date="2015" name="Data Brief">
        <title>Shoot transcriptome of the giant reed, Arundo donax.</title>
        <authorList>
            <person name="Barrero R.A."/>
            <person name="Guerrero F.D."/>
            <person name="Moolhuijzen P."/>
            <person name="Goolsby J.A."/>
            <person name="Tidwell J."/>
            <person name="Bellgard S.E."/>
            <person name="Bellgard M.I."/>
        </authorList>
    </citation>
    <scope>NUCLEOTIDE SEQUENCE</scope>
    <source>
        <tissue evidence="2">Shoot tissue taken approximately 20 cm above the soil surface</tissue>
    </source>
</reference>
<sequence>MPPRPGSIGGVEEEPTAGSTLRPAARRFDLVRWLARSCP</sequence>
<organism evidence="2">
    <name type="scientific">Arundo donax</name>
    <name type="common">Giant reed</name>
    <name type="synonym">Donax arundinaceus</name>
    <dbReference type="NCBI Taxonomy" id="35708"/>
    <lineage>
        <taxon>Eukaryota</taxon>
        <taxon>Viridiplantae</taxon>
        <taxon>Streptophyta</taxon>
        <taxon>Embryophyta</taxon>
        <taxon>Tracheophyta</taxon>
        <taxon>Spermatophyta</taxon>
        <taxon>Magnoliopsida</taxon>
        <taxon>Liliopsida</taxon>
        <taxon>Poales</taxon>
        <taxon>Poaceae</taxon>
        <taxon>PACMAD clade</taxon>
        <taxon>Arundinoideae</taxon>
        <taxon>Arundineae</taxon>
        <taxon>Arundo</taxon>
    </lineage>
</organism>
<proteinExistence type="predicted"/>
<dbReference type="EMBL" id="GBRH01248658">
    <property type="protein sequence ID" value="JAD49237.1"/>
    <property type="molecule type" value="Transcribed_RNA"/>
</dbReference>
<name>A0A0A9AQ86_ARUDO</name>
<evidence type="ECO:0000256" key="1">
    <source>
        <dbReference type="SAM" id="MobiDB-lite"/>
    </source>
</evidence>
<evidence type="ECO:0000313" key="2">
    <source>
        <dbReference type="EMBL" id="JAD49237.1"/>
    </source>
</evidence>
<feature type="region of interest" description="Disordered" evidence="1">
    <location>
        <begin position="1"/>
        <end position="22"/>
    </location>
</feature>
<reference evidence="2" key="1">
    <citation type="submission" date="2014-09" db="EMBL/GenBank/DDBJ databases">
        <authorList>
            <person name="Magalhaes I.L.F."/>
            <person name="Oliveira U."/>
            <person name="Santos F.R."/>
            <person name="Vidigal T.H.D.A."/>
            <person name="Brescovit A.D."/>
            <person name="Santos A.J."/>
        </authorList>
    </citation>
    <scope>NUCLEOTIDE SEQUENCE</scope>
    <source>
        <tissue evidence="2">Shoot tissue taken approximately 20 cm above the soil surface</tissue>
    </source>
</reference>
<protein>
    <submittedName>
        <fullName evidence="2">Uncharacterized protein</fullName>
    </submittedName>
</protein>
<accession>A0A0A9AQ86</accession>
<dbReference type="AlphaFoldDB" id="A0A0A9AQ86"/>